<dbReference type="InterPro" id="IPR019557">
    <property type="entry name" value="AminoTfrase-like_pln_mobile"/>
</dbReference>
<dbReference type="Pfam" id="PF10536">
    <property type="entry name" value="PMD"/>
    <property type="match status" value="1"/>
</dbReference>
<feature type="domain" description="Aminotransferase-like plant mobile" evidence="2">
    <location>
        <begin position="156"/>
        <end position="257"/>
    </location>
</feature>
<dbReference type="PANTHER" id="PTHR46033:SF80">
    <property type="entry name" value="PROTEIN MAIN-LIKE 2-LIKE"/>
    <property type="match status" value="1"/>
</dbReference>
<dbReference type="GO" id="GO:0010073">
    <property type="term" value="P:meristem maintenance"/>
    <property type="evidence" value="ECO:0007669"/>
    <property type="project" value="InterPro"/>
</dbReference>
<organism evidence="3">
    <name type="scientific">Fagus sylvatica</name>
    <name type="common">Beechnut</name>
    <dbReference type="NCBI Taxonomy" id="28930"/>
    <lineage>
        <taxon>Eukaryota</taxon>
        <taxon>Viridiplantae</taxon>
        <taxon>Streptophyta</taxon>
        <taxon>Embryophyta</taxon>
        <taxon>Tracheophyta</taxon>
        <taxon>Spermatophyta</taxon>
        <taxon>Magnoliopsida</taxon>
        <taxon>eudicotyledons</taxon>
        <taxon>Gunneridae</taxon>
        <taxon>Pentapetalae</taxon>
        <taxon>rosids</taxon>
        <taxon>fabids</taxon>
        <taxon>Fagales</taxon>
        <taxon>Fagaceae</taxon>
        <taxon>Fagus</taxon>
    </lineage>
</organism>
<evidence type="ECO:0000259" key="2">
    <source>
        <dbReference type="Pfam" id="PF10536"/>
    </source>
</evidence>
<feature type="region of interest" description="Disordered" evidence="1">
    <location>
        <begin position="1"/>
        <end position="35"/>
    </location>
</feature>
<dbReference type="InterPro" id="IPR044824">
    <property type="entry name" value="MAIN-like"/>
</dbReference>
<gene>
    <name evidence="3" type="ORF">FSB_LOCUS61145</name>
</gene>
<sequence>MASSSSVPRASPAPPPTTGERSATSGAASTTSTEVVVDAPVAPPSVLGKAALVAPSSISGKANDPREGFIFPLVDPWYKISPIFPCKSFDFSPPPEDWDWTVTGSEVALVPINFEFPCAASRDWSHCVDLEILDSEFWDNLQKASIHWSILILWICDMFRDTELLREVLRKCSSTHTFFFAWGELTLTLEDIANHWMLPILDEYSFAGIKLFVEEEEVAAALRRHSSTRKNSWLALFLHHGDILVRRAAFILYWLCVEFVPYCPQRVKRRFGLDQDVPASPQEATTSSLDLAPFIKSCAFAHWEGESMWILVGVNKIPISSHRKPQTSNPCLSPPSQFAIAYGNSKKLGFAEWDEIRGGWIAYTTHLQKGWRESVNIVEERLIMPSKRGKGNKRDALMDPAEEVLVRRVLPFVPPRVRGKLSVSLRPSKGQRKAGTSSSSPDEEQPSAAPTRSPPKKKKSVIPPLPFGVTTRTRSKSGFKATHKPDRSGDTVVVVEDFDTIADDVPTSSSGGSDPLATVADQGEDLGKSFADSFEADVGSAKESHSISSHSFFDVAPGFMHEEQMMSVRSAADADDKLKANELNIESADLMRHDLAIIAHAGHSFERGHDDDDAVDSDAVPLSFSVTQTILTSGVTSSGASIAYIMEGISLFGATPRLGVIPVGGLIIPASRIISDPPSVAGFLVATTPEIRTNVDSAVDHGVQAEGTSASAAATFAGGEHLDNIGTGEAMHISEEDANVGITGEITVASLPPRPRAGSSVGASTISDEVVNFFREFDKRTPNPHPERHFWEFNGLLVSFAQCRIGWTHVIQDLMEVGFDLGFMIGYLRQTAQCLFGKKISDEVQALQHQIALLQGSLAVLTAYQEEMTSAGGMALRFEHGRSLFDSLFN</sequence>
<protein>
    <recommendedName>
        <fullName evidence="2">Aminotransferase-like plant mobile domain-containing protein</fullName>
    </recommendedName>
</protein>
<accession>A0A2N9J9Q7</accession>
<dbReference type="PANTHER" id="PTHR46033">
    <property type="entry name" value="PROTEIN MAIN-LIKE 2"/>
    <property type="match status" value="1"/>
</dbReference>
<feature type="compositionally biased region" description="Low complexity" evidence="1">
    <location>
        <begin position="18"/>
        <end position="35"/>
    </location>
</feature>
<reference evidence="3" key="1">
    <citation type="submission" date="2018-02" db="EMBL/GenBank/DDBJ databases">
        <authorList>
            <person name="Cohen D.B."/>
            <person name="Kent A.D."/>
        </authorList>
    </citation>
    <scope>NUCLEOTIDE SEQUENCE</scope>
</reference>
<proteinExistence type="predicted"/>
<feature type="compositionally biased region" description="Low complexity" evidence="1">
    <location>
        <begin position="1"/>
        <end position="10"/>
    </location>
</feature>
<evidence type="ECO:0000313" key="3">
    <source>
        <dbReference type="EMBL" id="SPD33263.1"/>
    </source>
</evidence>
<evidence type="ECO:0000256" key="1">
    <source>
        <dbReference type="SAM" id="MobiDB-lite"/>
    </source>
</evidence>
<dbReference type="EMBL" id="OIVN01006446">
    <property type="protein sequence ID" value="SPD33263.1"/>
    <property type="molecule type" value="Genomic_DNA"/>
</dbReference>
<dbReference type="AlphaFoldDB" id="A0A2N9J9Q7"/>
<name>A0A2N9J9Q7_FAGSY</name>
<feature type="region of interest" description="Disordered" evidence="1">
    <location>
        <begin position="421"/>
        <end position="488"/>
    </location>
</feature>